<evidence type="ECO:0000313" key="3">
    <source>
        <dbReference type="EMBL" id="GFR74609.1"/>
    </source>
</evidence>
<keyword evidence="2" id="KW-0812">Transmembrane</keyword>
<keyword evidence="2" id="KW-0472">Membrane</keyword>
<keyword evidence="2" id="KW-1133">Transmembrane helix</keyword>
<evidence type="ECO:0000256" key="1">
    <source>
        <dbReference type="SAM" id="MobiDB-lite"/>
    </source>
</evidence>
<reference evidence="3 4" key="1">
    <citation type="journal article" date="2021" name="Elife">
        <title>Chloroplast acquisition without the gene transfer in kleptoplastic sea slugs, Plakobranchus ocellatus.</title>
        <authorList>
            <person name="Maeda T."/>
            <person name="Takahashi S."/>
            <person name="Yoshida T."/>
            <person name="Shimamura S."/>
            <person name="Takaki Y."/>
            <person name="Nagai Y."/>
            <person name="Toyoda A."/>
            <person name="Suzuki Y."/>
            <person name="Arimoto A."/>
            <person name="Ishii H."/>
            <person name="Satoh N."/>
            <person name="Nishiyama T."/>
            <person name="Hasebe M."/>
            <person name="Maruyama T."/>
            <person name="Minagawa J."/>
            <person name="Obokata J."/>
            <person name="Shigenobu S."/>
        </authorList>
    </citation>
    <scope>NUCLEOTIDE SEQUENCE [LARGE SCALE GENOMIC DNA]</scope>
</reference>
<feature type="compositionally biased region" description="Basic and acidic residues" evidence="1">
    <location>
        <begin position="50"/>
        <end position="65"/>
    </location>
</feature>
<proteinExistence type="predicted"/>
<name>A0AAV4FN13_9GAST</name>
<sequence>MTWEDIARETLTVLFSVVFTLILIVIAWFVMWRLFFSKIRFVREIISPDSDGKKNDISKKEELRNRREKRRRKDS</sequence>
<dbReference type="Proteomes" id="UP000762676">
    <property type="component" value="Unassembled WGS sequence"/>
</dbReference>
<feature type="compositionally biased region" description="Basic residues" evidence="1">
    <location>
        <begin position="66"/>
        <end position="75"/>
    </location>
</feature>
<dbReference type="AlphaFoldDB" id="A0AAV4FN13"/>
<dbReference type="EMBL" id="BMAT01011533">
    <property type="protein sequence ID" value="GFR74609.1"/>
    <property type="molecule type" value="Genomic_DNA"/>
</dbReference>
<organism evidence="3 4">
    <name type="scientific">Elysia marginata</name>
    <dbReference type="NCBI Taxonomy" id="1093978"/>
    <lineage>
        <taxon>Eukaryota</taxon>
        <taxon>Metazoa</taxon>
        <taxon>Spiralia</taxon>
        <taxon>Lophotrochozoa</taxon>
        <taxon>Mollusca</taxon>
        <taxon>Gastropoda</taxon>
        <taxon>Heterobranchia</taxon>
        <taxon>Euthyneura</taxon>
        <taxon>Panpulmonata</taxon>
        <taxon>Sacoglossa</taxon>
        <taxon>Placobranchoidea</taxon>
        <taxon>Plakobranchidae</taxon>
        <taxon>Elysia</taxon>
    </lineage>
</organism>
<comment type="caution">
    <text evidence="3">The sequence shown here is derived from an EMBL/GenBank/DDBJ whole genome shotgun (WGS) entry which is preliminary data.</text>
</comment>
<evidence type="ECO:0000256" key="2">
    <source>
        <dbReference type="SAM" id="Phobius"/>
    </source>
</evidence>
<protein>
    <submittedName>
        <fullName evidence="3">Small integral membrane protein 13-like</fullName>
    </submittedName>
</protein>
<feature type="region of interest" description="Disordered" evidence="1">
    <location>
        <begin position="48"/>
        <end position="75"/>
    </location>
</feature>
<accession>A0AAV4FN13</accession>
<dbReference type="Pfam" id="PF15938">
    <property type="entry name" value="DUF4750"/>
    <property type="match status" value="1"/>
</dbReference>
<evidence type="ECO:0000313" key="4">
    <source>
        <dbReference type="Proteomes" id="UP000762676"/>
    </source>
</evidence>
<feature type="transmembrane region" description="Helical" evidence="2">
    <location>
        <begin position="12"/>
        <end position="35"/>
    </location>
</feature>
<gene>
    <name evidence="3" type="ORF">ElyMa_005758300</name>
</gene>
<dbReference type="InterPro" id="IPR031851">
    <property type="entry name" value="DUF4750"/>
</dbReference>
<keyword evidence="4" id="KW-1185">Reference proteome</keyword>